<evidence type="ECO:0000313" key="1">
    <source>
        <dbReference type="EMBL" id="HIU39060.1"/>
    </source>
</evidence>
<organism evidence="1 2">
    <name type="scientific">Candidatus Limisoma intestinavium</name>
    <dbReference type="NCBI Taxonomy" id="2840856"/>
    <lineage>
        <taxon>Bacteria</taxon>
        <taxon>Pseudomonadati</taxon>
        <taxon>Bacteroidota</taxon>
        <taxon>Bacteroidia</taxon>
        <taxon>Bacteroidales</taxon>
        <taxon>Candidatus Limisoma</taxon>
    </lineage>
</organism>
<dbReference type="Gene3D" id="3.40.50.1000">
    <property type="entry name" value="HAD superfamily/HAD-like"/>
    <property type="match status" value="1"/>
</dbReference>
<dbReference type="Proteomes" id="UP000824076">
    <property type="component" value="Unassembled WGS sequence"/>
</dbReference>
<dbReference type="NCBIfam" id="TIGR01484">
    <property type="entry name" value="HAD-SF-IIB"/>
    <property type="match status" value="1"/>
</dbReference>
<dbReference type="PANTHER" id="PTHR10000">
    <property type="entry name" value="PHOSPHOSERINE PHOSPHATASE"/>
    <property type="match status" value="1"/>
</dbReference>
<protein>
    <submittedName>
        <fullName evidence="1">HAD-IIB family hydrolase</fullName>
    </submittedName>
</protein>
<dbReference type="GO" id="GO:0016791">
    <property type="term" value="F:phosphatase activity"/>
    <property type="evidence" value="ECO:0007669"/>
    <property type="project" value="UniProtKB-ARBA"/>
</dbReference>
<sequence>MKKTLYVSDLDGTLLNSQSQISSTTKTMLNRLVEEEGINFTIATARTPATVVRLLEGVDCRLPLIVMTGAAMWKGGIVDEHYLQASEVESLSALCRKYGVRPFFYTYNGKIIETYHLPETDDYERQFVEQRQHSPFKRFVFQERFPSEKASRTMLIFAAADYDRMGKVYNEASRVLKCSMTYYRDIFNPRIGFLEVMAQGVSKARAAKKLADKIGATRLVVFGDSPNDLSMREVADVFIAPSNASQEVRHVADEVAAGNDDDCVVRWIAEDLRWGKQ</sequence>
<dbReference type="GO" id="GO:0005829">
    <property type="term" value="C:cytosol"/>
    <property type="evidence" value="ECO:0007669"/>
    <property type="project" value="TreeGrafter"/>
</dbReference>
<dbReference type="InterPro" id="IPR023214">
    <property type="entry name" value="HAD_sf"/>
</dbReference>
<reference evidence="1" key="1">
    <citation type="submission" date="2020-10" db="EMBL/GenBank/DDBJ databases">
        <authorList>
            <person name="Gilroy R."/>
        </authorList>
    </citation>
    <scope>NUCLEOTIDE SEQUENCE</scope>
    <source>
        <strain evidence="1">17073</strain>
    </source>
</reference>
<dbReference type="InterPro" id="IPR036412">
    <property type="entry name" value="HAD-like_sf"/>
</dbReference>
<comment type="caution">
    <text evidence="1">The sequence shown here is derived from an EMBL/GenBank/DDBJ whole genome shotgun (WGS) entry which is preliminary data.</text>
</comment>
<dbReference type="AlphaFoldDB" id="A0A9D1ILC2"/>
<proteinExistence type="predicted"/>
<dbReference type="EMBL" id="DVMS01000150">
    <property type="protein sequence ID" value="HIU39060.1"/>
    <property type="molecule type" value="Genomic_DNA"/>
</dbReference>
<dbReference type="SUPFAM" id="SSF56784">
    <property type="entry name" value="HAD-like"/>
    <property type="match status" value="1"/>
</dbReference>
<dbReference type="InterPro" id="IPR006379">
    <property type="entry name" value="HAD-SF_hydro_IIB"/>
</dbReference>
<dbReference type="PANTHER" id="PTHR10000:SF8">
    <property type="entry name" value="HAD SUPERFAMILY HYDROLASE-LIKE, TYPE 3"/>
    <property type="match status" value="1"/>
</dbReference>
<accession>A0A9D1ILC2</accession>
<gene>
    <name evidence="1" type="ORF">IAD18_05280</name>
</gene>
<dbReference type="Pfam" id="PF08282">
    <property type="entry name" value="Hydrolase_3"/>
    <property type="match status" value="1"/>
</dbReference>
<dbReference type="GO" id="GO:0000287">
    <property type="term" value="F:magnesium ion binding"/>
    <property type="evidence" value="ECO:0007669"/>
    <property type="project" value="TreeGrafter"/>
</dbReference>
<reference evidence="1" key="2">
    <citation type="journal article" date="2021" name="PeerJ">
        <title>Extensive microbial diversity within the chicken gut microbiome revealed by metagenomics and culture.</title>
        <authorList>
            <person name="Gilroy R."/>
            <person name="Ravi A."/>
            <person name="Getino M."/>
            <person name="Pursley I."/>
            <person name="Horton D.L."/>
            <person name="Alikhan N.F."/>
            <person name="Baker D."/>
            <person name="Gharbi K."/>
            <person name="Hall N."/>
            <person name="Watson M."/>
            <person name="Adriaenssens E.M."/>
            <person name="Foster-Nyarko E."/>
            <person name="Jarju S."/>
            <person name="Secka A."/>
            <person name="Antonio M."/>
            <person name="Oren A."/>
            <person name="Chaudhuri R.R."/>
            <person name="La Ragione R."/>
            <person name="Hildebrand F."/>
            <person name="Pallen M.J."/>
        </authorList>
    </citation>
    <scope>NUCLEOTIDE SEQUENCE</scope>
    <source>
        <strain evidence="1">17073</strain>
    </source>
</reference>
<evidence type="ECO:0000313" key="2">
    <source>
        <dbReference type="Proteomes" id="UP000824076"/>
    </source>
</evidence>
<dbReference type="Gene3D" id="3.30.1240.10">
    <property type="match status" value="1"/>
</dbReference>
<keyword evidence="1" id="KW-0378">Hydrolase</keyword>
<name>A0A9D1ILC2_9BACT</name>